<dbReference type="PANTHER" id="PTHR12147">
    <property type="entry name" value="METALLOPEPTIDASE M28 FAMILY MEMBER"/>
    <property type="match status" value="1"/>
</dbReference>
<accession>Q12V88</accession>
<reference evidence="4" key="1">
    <citation type="journal article" date="2009" name="ISME J.">
        <title>The genome sequence of the psychrophilic archaeon, Methanococcoides burtonii: the role of genome evolution in cold adaptation.</title>
        <authorList>
            <person name="Allen M.A."/>
            <person name="Lauro F.M."/>
            <person name="Williams T.J."/>
            <person name="Burg D."/>
            <person name="Siddiqui K.S."/>
            <person name="De Francisci D."/>
            <person name="Chong K.W."/>
            <person name="Pilak O."/>
            <person name="Chew H.H."/>
            <person name="De Maere M.Z."/>
            <person name="Ting L."/>
            <person name="Katrib M."/>
            <person name="Ng C."/>
            <person name="Sowers K.R."/>
            <person name="Galperin M.Y."/>
            <person name="Anderson I.J."/>
            <person name="Ivanova N."/>
            <person name="Dalin E."/>
            <person name="Martinez M."/>
            <person name="Lapidus A."/>
            <person name="Hauser L."/>
            <person name="Land M."/>
            <person name="Thomas T."/>
            <person name="Cavicchioli R."/>
        </authorList>
    </citation>
    <scope>NUCLEOTIDE SEQUENCE [LARGE SCALE GENOMIC DNA]</scope>
    <source>
        <strain evidence="4">DSM 6242 / NBRC 107633 / OCM 468 / ACE-M</strain>
    </source>
</reference>
<keyword evidence="1" id="KW-0812">Transmembrane</keyword>
<dbReference type="Gene3D" id="3.40.630.10">
    <property type="entry name" value="Zn peptidases"/>
    <property type="match status" value="1"/>
</dbReference>
<dbReference type="RefSeq" id="WP_011499781.1">
    <property type="nucleotide sequence ID" value="NC_007955.1"/>
</dbReference>
<sequence>MVEFFNIKKYSELFLTAFLICILTTTSLTVGEAYSEDTSSPDFTVNTSNLEQITQKIVSHGPRITVYSSLSSEMEHEEGKLATEQSVEYIKNTMEMYGLETSLEEIRDEPFSINNIIGVKRGTNLENQIIIVCSHYDTARTSPGADDAALGVAATLEIARLLQDYELNRTVYFMVFPEHSQPIGADMWIEMHPDLKNNITGLICLDQIGYGNNLQISYIPQTSWLADIVQLSANESNISVSKHMGLIAFSDHTPFIQNNIPAVELIESEFTPFHHKPGDTIETINFSLAENATEIAVESVYHLATPEDIEPPLVDISSPNNLAVHGNNIIPLMYNISENDTHVQVLLDGQNLGEISSGEWLIFSLAQHDIKVWAIDEYGNRGEATASFEVIDYPEILKGGSDTGSKTYGLGFFAILLIILVVVLRSKRNK</sequence>
<evidence type="ECO:0000259" key="2">
    <source>
        <dbReference type="Pfam" id="PF04389"/>
    </source>
</evidence>
<dbReference type="OrthoDB" id="9561at2157"/>
<dbReference type="HOGENOM" id="CLU_637150_0_0_2"/>
<name>Q12V88_METBU</name>
<keyword evidence="1" id="KW-0472">Membrane</keyword>
<proteinExistence type="predicted"/>
<dbReference type="SUPFAM" id="SSF53187">
    <property type="entry name" value="Zn-dependent exopeptidases"/>
    <property type="match status" value="1"/>
</dbReference>
<feature type="transmembrane region" description="Helical" evidence="1">
    <location>
        <begin position="407"/>
        <end position="424"/>
    </location>
</feature>
<dbReference type="AlphaFoldDB" id="Q12V88"/>
<dbReference type="KEGG" id="mbu:Mbur_1748"/>
<dbReference type="PANTHER" id="PTHR12147:SF26">
    <property type="entry name" value="PEPTIDASE M28 DOMAIN-CONTAINING PROTEIN"/>
    <property type="match status" value="1"/>
</dbReference>
<keyword evidence="1" id="KW-1133">Transmembrane helix</keyword>
<feature type="domain" description="Peptidase M28" evidence="2">
    <location>
        <begin position="115"/>
        <end position="298"/>
    </location>
</feature>
<evidence type="ECO:0000313" key="4">
    <source>
        <dbReference type="Proteomes" id="UP000001979"/>
    </source>
</evidence>
<gene>
    <name evidence="3" type="ordered locus">Mbur_1748</name>
</gene>
<evidence type="ECO:0000256" key="1">
    <source>
        <dbReference type="SAM" id="Phobius"/>
    </source>
</evidence>
<keyword evidence="4" id="KW-1185">Reference proteome</keyword>
<protein>
    <submittedName>
        <fullName evidence="3">Protein with peptidase family M28 domain</fullName>
    </submittedName>
</protein>
<dbReference type="Pfam" id="PF04389">
    <property type="entry name" value="Peptidase_M28"/>
    <property type="match status" value="1"/>
</dbReference>
<organism evidence="3 4">
    <name type="scientific">Methanococcoides burtonii (strain DSM 6242 / NBRC 107633 / OCM 468 / ACE-M)</name>
    <dbReference type="NCBI Taxonomy" id="259564"/>
    <lineage>
        <taxon>Archaea</taxon>
        <taxon>Methanobacteriati</taxon>
        <taxon>Methanobacteriota</taxon>
        <taxon>Stenosarchaea group</taxon>
        <taxon>Methanomicrobia</taxon>
        <taxon>Methanosarcinales</taxon>
        <taxon>Methanosarcinaceae</taxon>
        <taxon>Methanococcoides</taxon>
    </lineage>
</organism>
<dbReference type="GeneID" id="3997308"/>
<dbReference type="Proteomes" id="UP000001979">
    <property type="component" value="Chromosome"/>
</dbReference>
<dbReference type="InterPro" id="IPR007484">
    <property type="entry name" value="Peptidase_M28"/>
</dbReference>
<evidence type="ECO:0000313" key="3">
    <source>
        <dbReference type="EMBL" id="ABE52638.1"/>
    </source>
</evidence>
<dbReference type="GO" id="GO:0006508">
    <property type="term" value="P:proteolysis"/>
    <property type="evidence" value="ECO:0007669"/>
    <property type="project" value="InterPro"/>
</dbReference>
<dbReference type="EMBL" id="CP000300">
    <property type="protein sequence ID" value="ABE52638.1"/>
    <property type="molecule type" value="Genomic_DNA"/>
</dbReference>
<dbReference type="GO" id="GO:0008235">
    <property type="term" value="F:metalloexopeptidase activity"/>
    <property type="evidence" value="ECO:0007669"/>
    <property type="project" value="InterPro"/>
</dbReference>
<dbReference type="InterPro" id="IPR045175">
    <property type="entry name" value="M28_fam"/>
</dbReference>
<dbReference type="STRING" id="259564.Mbur_1748"/>